<feature type="domain" description="Gfo/Idh/MocA-like oxidoreductase N-terminal" evidence="1">
    <location>
        <begin position="4"/>
        <end position="123"/>
    </location>
</feature>
<proteinExistence type="predicted"/>
<reference evidence="4" key="1">
    <citation type="journal article" date="2019" name="Int. J. Syst. Evol. Microbiol.">
        <title>The Global Catalogue of Microorganisms (GCM) 10K type strain sequencing project: providing services to taxonomists for standard genome sequencing and annotation.</title>
        <authorList>
            <consortium name="The Broad Institute Genomics Platform"/>
            <consortium name="The Broad Institute Genome Sequencing Center for Infectious Disease"/>
            <person name="Wu L."/>
            <person name="Ma J."/>
        </authorList>
    </citation>
    <scope>NUCLEOTIDE SEQUENCE [LARGE SCALE GENOMIC DNA]</scope>
    <source>
        <strain evidence="4">IBRC-M 10813</strain>
    </source>
</reference>
<evidence type="ECO:0000259" key="2">
    <source>
        <dbReference type="Pfam" id="PF22725"/>
    </source>
</evidence>
<dbReference type="InterPro" id="IPR000683">
    <property type="entry name" value="Gfo/Idh/MocA-like_OxRdtase_N"/>
</dbReference>
<dbReference type="InterPro" id="IPR051450">
    <property type="entry name" value="Gfo/Idh/MocA_Oxidoreductases"/>
</dbReference>
<evidence type="ECO:0000313" key="3">
    <source>
        <dbReference type="EMBL" id="MFC4076996.1"/>
    </source>
</evidence>
<organism evidence="3 4">
    <name type="scientific">Salinithrix halophila</name>
    <dbReference type="NCBI Taxonomy" id="1485204"/>
    <lineage>
        <taxon>Bacteria</taxon>
        <taxon>Bacillati</taxon>
        <taxon>Bacillota</taxon>
        <taxon>Bacilli</taxon>
        <taxon>Bacillales</taxon>
        <taxon>Thermoactinomycetaceae</taxon>
        <taxon>Salinithrix</taxon>
    </lineage>
</organism>
<keyword evidence="4" id="KW-1185">Reference proteome</keyword>
<dbReference type="RefSeq" id="WP_380704431.1">
    <property type="nucleotide sequence ID" value="NZ_JBHSAP010000009.1"/>
</dbReference>
<dbReference type="InterPro" id="IPR036291">
    <property type="entry name" value="NAD(P)-bd_dom_sf"/>
</dbReference>
<dbReference type="Proteomes" id="UP001595843">
    <property type="component" value="Unassembled WGS sequence"/>
</dbReference>
<accession>A0ABV8JE06</accession>
<dbReference type="Gene3D" id="3.30.360.10">
    <property type="entry name" value="Dihydrodipicolinate Reductase, domain 2"/>
    <property type="match status" value="1"/>
</dbReference>
<dbReference type="SUPFAM" id="SSF55347">
    <property type="entry name" value="Glyceraldehyde-3-phosphate dehydrogenase-like, C-terminal domain"/>
    <property type="match status" value="1"/>
</dbReference>
<dbReference type="InterPro" id="IPR055170">
    <property type="entry name" value="GFO_IDH_MocA-like_dom"/>
</dbReference>
<evidence type="ECO:0000313" key="4">
    <source>
        <dbReference type="Proteomes" id="UP001595843"/>
    </source>
</evidence>
<protein>
    <submittedName>
        <fullName evidence="3">Gfo/Idh/MocA family protein</fullName>
    </submittedName>
</protein>
<evidence type="ECO:0000259" key="1">
    <source>
        <dbReference type="Pfam" id="PF01408"/>
    </source>
</evidence>
<feature type="domain" description="GFO/IDH/MocA-like oxidoreductase" evidence="2">
    <location>
        <begin position="132"/>
        <end position="257"/>
    </location>
</feature>
<comment type="caution">
    <text evidence="3">The sequence shown here is derived from an EMBL/GenBank/DDBJ whole genome shotgun (WGS) entry which is preliminary data.</text>
</comment>
<dbReference type="PANTHER" id="PTHR43377:SF1">
    <property type="entry name" value="BILIVERDIN REDUCTASE A"/>
    <property type="match status" value="1"/>
</dbReference>
<sequence>MTQIKVGVIGCGSIAIHRHIPEYANNPHVELVAFCDTDRERATAAAMEYGGRVFTDYEELCKLEELDAVSVCTPNAYHAPISIAAARAGKHVLCEKPMATSREEAEEMIRAARESGVKLMIGHNQRLMPPHVKAKEILSTGTLGRVLTFRTAFGHGGPEGWSVEGPGGWFFQKEKAFIGAMGDLGVHKTDLVRWLLDDEVVEVSAFVGTLQKEGTDVDDNALLLLKTGKGAIGTLAASWTHQPGEDNSTILYCEKGLMRIGEDPQDQVIVQRTDGSVEKYQVGGIATNEAGSQTDSGVIAAFIDAILRDVDPLIPGEEGMRSLDVILAALEASVEKRVVPVGSAAGVQPE</sequence>
<dbReference type="EMBL" id="JBHSAP010000009">
    <property type="protein sequence ID" value="MFC4076996.1"/>
    <property type="molecule type" value="Genomic_DNA"/>
</dbReference>
<dbReference type="PANTHER" id="PTHR43377">
    <property type="entry name" value="BILIVERDIN REDUCTASE A"/>
    <property type="match status" value="1"/>
</dbReference>
<dbReference type="SUPFAM" id="SSF51735">
    <property type="entry name" value="NAD(P)-binding Rossmann-fold domains"/>
    <property type="match status" value="1"/>
</dbReference>
<gene>
    <name evidence="3" type="ORF">ACFOUO_09235</name>
</gene>
<dbReference type="Pfam" id="PF22725">
    <property type="entry name" value="GFO_IDH_MocA_C3"/>
    <property type="match status" value="1"/>
</dbReference>
<dbReference type="Gene3D" id="3.40.50.720">
    <property type="entry name" value="NAD(P)-binding Rossmann-like Domain"/>
    <property type="match status" value="1"/>
</dbReference>
<dbReference type="Pfam" id="PF01408">
    <property type="entry name" value="GFO_IDH_MocA"/>
    <property type="match status" value="1"/>
</dbReference>
<name>A0ABV8JE06_9BACL</name>